<name>A0A0A6ZW29_SHIDY</name>
<dbReference type="KEGG" id="sdz:Asd1617_03009"/>
<reference evidence="2 3" key="1">
    <citation type="submission" date="2013-09" db="EMBL/GenBank/DDBJ databases">
        <title>Comparative genomics of Sd1617 to representative strains in evaluating its pathogenesis.</title>
        <authorList>
            <person name="Aksomboon Vongsawan A."/>
            <person name="Kapatral V."/>
            <person name="Vaisvil B."/>
            <person name="Serichantalergs O."/>
            <person name="Hale T.L."/>
            <person name="Mason C.J."/>
        </authorList>
    </citation>
    <scope>NUCLEOTIDE SEQUENCE [LARGE SCALE GENOMIC DNA]</scope>
    <source>
        <strain evidence="2 3">1617</strain>
    </source>
</reference>
<feature type="compositionally biased region" description="Low complexity" evidence="1">
    <location>
        <begin position="28"/>
        <end position="38"/>
    </location>
</feature>
<evidence type="ECO:0000313" key="3">
    <source>
        <dbReference type="Proteomes" id="UP000031647"/>
    </source>
</evidence>
<organism evidence="2 3">
    <name type="scientific">Shigella dysenteriae 1617</name>
    <dbReference type="NCBI Taxonomy" id="754093"/>
    <lineage>
        <taxon>Bacteria</taxon>
        <taxon>Pseudomonadati</taxon>
        <taxon>Pseudomonadota</taxon>
        <taxon>Gammaproteobacteria</taxon>
        <taxon>Enterobacterales</taxon>
        <taxon>Enterobacteriaceae</taxon>
        <taxon>Shigella</taxon>
    </lineage>
</organism>
<protein>
    <submittedName>
        <fullName evidence="2">Transposase</fullName>
    </submittedName>
</protein>
<proteinExistence type="predicted"/>
<feature type="compositionally biased region" description="Polar residues" evidence="1">
    <location>
        <begin position="1"/>
        <end position="11"/>
    </location>
</feature>
<dbReference type="AlphaFoldDB" id="A0A0A6ZW29"/>
<dbReference type="Proteomes" id="UP000031647">
    <property type="component" value="Chromosome"/>
</dbReference>
<evidence type="ECO:0000313" key="2">
    <source>
        <dbReference type="EMBL" id="AHA65836.1"/>
    </source>
</evidence>
<sequence>MTTGGFNSETVQGRHGWGAVERRFGNDSSVVSSGVADG</sequence>
<dbReference type="HOGENOM" id="CLU_3332968_0_0_6"/>
<feature type="region of interest" description="Disordered" evidence="1">
    <location>
        <begin position="1"/>
        <end position="38"/>
    </location>
</feature>
<evidence type="ECO:0000256" key="1">
    <source>
        <dbReference type="SAM" id="MobiDB-lite"/>
    </source>
</evidence>
<accession>A0A0A6ZW29</accession>
<dbReference type="EMBL" id="CP006736">
    <property type="protein sequence ID" value="AHA65836.1"/>
    <property type="molecule type" value="Genomic_DNA"/>
</dbReference>
<gene>
    <name evidence="2" type="ORF">Asd1617_03009</name>
</gene>